<dbReference type="NCBIfam" id="TIGR00151">
    <property type="entry name" value="ispF"/>
    <property type="match status" value="1"/>
</dbReference>
<dbReference type="PANTHER" id="PTHR32125:SF4">
    <property type="entry name" value="2-C-METHYL-D-ERYTHRITOL 4-PHOSPHATE CYTIDYLYLTRANSFERASE, CHLOROPLASTIC"/>
    <property type="match status" value="1"/>
</dbReference>
<sequence length="402" mass="41003">MSASRVAVIVVAAGSGSRLGHAEPKAFVPLGSDTILGVALDAALGMRETPHVIVVVPADRVDETRARYGPVADAASAPFEAVAGGATRQESVARGLAALPQQVAVVLVHDAARPLTPSVVFDEVVAAVRSRGHGVVPALDVADTIKRVGEHGRVLETVERSELVAVQTPQGFPRRALDAAYAAATTEFTDDAALAASADMTVDVVPGDARSFKVTLPADLRRAEAMVAEREAARGARPDGVRGPIAPRIGTGIDVHAFADDPSAPLWLAGLHWPGEHGLSGHSDGDAASHAVCDALLAAAGLGDVGAVFGIGGPRFEGAHGEVFLAETVRRVREAGFVVGNVTVQVVGNRPKLAPRRAEAEAYLSRIVGAPVSVTATTSDALGFAGRGEGVAAIATALVLPA</sequence>
<dbReference type="AlphaFoldDB" id="A0A917UQG4"/>
<dbReference type="EC" id="2.7.7.60" evidence="14"/>
<feature type="site" description="Positions MEP for the nucleophilic attack" evidence="14">
    <location>
        <position position="213"/>
    </location>
</feature>
<evidence type="ECO:0000256" key="1">
    <source>
        <dbReference type="ARBA" id="ARBA00000200"/>
    </source>
</evidence>
<organism evidence="16 17">
    <name type="scientific">Agromyces bauzanensis</name>
    <dbReference type="NCBI Taxonomy" id="1308924"/>
    <lineage>
        <taxon>Bacteria</taxon>
        <taxon>Bacillati</taxon>
        <taxon>Actinomycetota</taxon>
        <taxon>Actinomycetes</taxon>
        <taxon>Micrococcales</taxon>
        <taxon>Microbacteriaceae</taxon>
        <taxon>Agromyces</taxon>
    </lineage>
</organism>
<evidence type="ECO:0000256" key="10">
    <source>
        <dbReference type="ARBA" id="ARBA00022723"/>
    </source>
</evidence>
<dbReference type="PANTHER" id="PTHR32125">
    <property type="entry name" value="2-C-METHYL-D-ERYTHRITOL 4-PHOSPHATE CYTIDYLYLTRANSFERASE, CHLOROPLASTIC"/>
    <property type="match status" value="1"/>
</dbReference>
<comment type="similarity">
    <text evidence="14">In the C-terminal section; belongs to the IspF family.</text>
</comment>
<evidence type="ECO:0000313" key="17">
    <source>
        <dbReference type="Proteomes" id="UP000636956"/>
    </source>
</evidence>
<dbReference type="SUPFAM" id="SSF69765">
    <property type="entry name" value="IpsF-like"/>
    <property type="match status" value="1"/>
</dbReference>
<evidence type="ECO:0000313" key="16">
    <source>
        <dbReference type="EMBL" id="GGJ75434.1"/>
    </source>
</evidence>
<accession>A0A917UQG4</accession>
<name>A0A917UQG4_9MICO</name>
<dbReference type="CDD" id="cd00554">
    <property type="entry name" value="MECDP_synthase"/>
    <property type="match status" value="1"/>
</dbReference>
<proteinExistence type="inferred from homology"/>
<dbReference type="GO" id="GO:0019288">
    <property type="term" value="P:isopentenyl diphosphate biosynthetic process, methylerythritol 4-phosphate pathway"/>
    <property type="evidence" value="ECO:0007669"/>
    <property type="project" value="UniProtKB-UniRule"/>
</dbReference>
<comment type="caution">
    <text evidence="14">Lacks conserved residue(s) required for the propagation of feature annotation.</text>
</comment>
<comment type="pathway">
    <text evidence="5 14">Isoprenoid biosynthesis; isopentenyl diphosphate biosynthesis via DXP pathway; isopentenyl diphosphate from 1-deoxy-D-xylulose 5-phosphate: step 2/6.</text>
</comment>
<comment type="similarity">
    <text evidence="14">In the N-terminal section; belongs to the IspD/TarI cytidylyltransferase family. IspD subfamily.</text>
</comment>
<feature type="region of interest" description="2-C-methyl-D-erythritol 2,4-cyclodiphosphate synthase" evidence="14">
    <location>
        <begin position="248"/>
        <end position="402"/>
    </location>
</feature>
<dbReference type="GO" id="GO:0016114">
    <property type="term" value="P:terpenoid biosynthetic process"/>
    <property type="evidence" value="ECO:0007669"/>
    <property type="project" value="InterPro"/>
</dbReference>
<dbReference type="NCBIfam" id="TIGR00453">
    <property type="entry name" value="ispD"/>
    <property type="match status" value="1"/>
</dbReference>
<dbReference type="InterPro" id="IPR020555">
    <property type="entry name" value="MECDP_synthase_CS"/>
</dbReference>
<comment type="catalytic activity">
    <reaction evidence="2 14">
        <text>2-C-methyl-D-erythritol 4-phosphate + CTP + H(+) = 4-CDP-2-C-methyl-D-erythritol + diphosphate</text>
        <dbReference type="Rhea" id="RHEA:13429"/>
        <dbReference type="ChEBI" id="CHEBI:15378"/>
        <dbReference type="ChEBI" id="CHEBI:33019"/>
        <dbReference type="ChEBI" id="CHEBI:37563"/>
        <dbReference type="ChEBI" id="CHEBI:57823"/>
        <dbReference type="ChEBI" id="CHEBI:58262"/>
        <dbReference type="EC" id="2.7.7.60"/>
    </reaction>
</comment>
<comment type="catalytic activity">
    <reaction evidence="1 14">
        <text>4-CDP-2-C-methyl-D-erythritol 2-phosphate = 2-C-methyl-D-erythritol 2,4-cyclic diphosphate + CMP</text>
        <dbReference type="Rhea" id="RHEA:23864"/>
        <dbReference type="ChEBI" id="CHEBI:57919"/>
        <dbReference type="ChEBI" id="CHEBI:58483"/>
        <dbReference type="ChEBI" id="CHEBI:60377"/>
        <dbReference type="EC" id="4.6.1.12"/>
    </reaction>
</comment>
<dbReference type="EMBL" id="BMMD01000005">
    <property type="protein sequence ID" value="GGJ75434.1"/>
    <property type="molecule type" value="Genomic_DNA"/>
</dbReference>
<dbReference type="Pfam" id="PF01128">
    <property type="entry name" value="IspD"/>
    <property type="match status" value="1"/>
</dbReference>
<dbReference type="EC" id="4.6.1.12" evidence="14"/>
<keyword evidence="17" id="KW-1185">Reference proteome</keyword>
<dbReference type="HAMAP" id="MF_00108">
    <property type="entry name" value="IspD"/>
    <property type="match status" value="1"/>
</dbReference>
<reference evidence="16" key="1">
    <citation type="journal article" date="2014" name="Int. J. Syst. Evol. Microbiol.">
        <title>Complete genome sequence of Corynebacterium casei LMG S-19264T (=DSM 44701T), isolated from a smear-ripened cheese.</title>
        <authorList>
            <consortium name="US DOE Joint Genome Institute (JGI-PGF)"/>
            <person name="Walter F."/>
            <person name="Albersmeier A."/>
            <person name="Kalinowski J."/>
            <person name="Ruckert C."/>
        </authorList>
    </citation>
    <scope>NUCLEOTIDE SEQUENCE</scope>
    <source>
        <strain evidence="16">CGMCC 1.8984</strain>
    </source>
</reference>
<feature type="region of interest" description="2-C-methyl-D-erythritol 4-phosphate cytidylyltransferase" evidence="14">
    <location>
        <begin position="1"/>
        <end position="247"/>
    </location>
</feature>
<evidence type="ECO:0000256" key="11">
    <source>
        <dbReference type="ARBA" id="ARBA00023229"/>
    </source>
</evidence>
<keyword evidence="10 14" id="KW-0479">Metal-binding</keyword>
<comment type="caution">
    <text evidence="16">The sequence shown here is derived from an EMBL/GenBank/DDBJ whole genome shotgun (WGS) entry which is preliminary data.</text>
</comment>
<dbReference type="Pfam" id="PF02542">
    <property type="entry name" value="YgbB"/>
    <property type="match status" value="1"/>
</dbReference>
<dbReference type="GO" id="GO:0050518">
    <property type="term" value="F:2-C-methyl-D-erythritol 4-phosphate cytidylyltransferase activity"/>
    <property type="evidence" value="ECO:0007669"/>
    <property type="project" value="UniProtKB-UniRule"/>
</dbReference>
<feature type="site" description="Positions MEP for the nucleophilic attack" evidence="14">
    <location>
        <position position="160"/>
    </location>
</feature>
<evidence type="ECO:0000256" key="9">
    <source>
        <dbReference type="ARBA" id="ARBA00022695"/>
    </source>
</evidence>
<dbReference type="FunFam" id="3.90.550.10:FF:000003">
    <property type="entry name" value="2-C-methyl-D-erythritol 4-phosphate cytidylyltransferase"/>
    <property type="match status" value="1"/>
</dbReference>
<dbReference type="PROSITE" id="PS01350">
    <property type="entry name" value="ISPF"/>
    <property type="match status" value="1"/>
</dbReference>
<dbReference type="HAMAP" id="MF_01520">
    <property type="entry name" value="IspDF"/>
    <property type="match status" value="1"/>
</dbReference>
<feature type="binding site" evidence="14">
    <location>
        <begin position="254"/>
        <end position="256"/>
    </location>
    <ligand>
        <name>4-CDP-2-C-methyl-D-erythritol 2-phosphate</name>
        <dbReference type="ChEBI" id="CHEBI:57919"/>
    </ligand>
</feature>
<feature type="site" description="Transition state stabilizer" evidence="14">
    <location>
        <position position="25"/>
    </location>
</feature>
<dbReference type="InterPro" id="IPR018294">
    <property type="entry name" value="ISPD_synthase_CS"/>
</dbReference>
<feature type="binding site" evidence="14">
    <location>
        <position position="254"/>
    </location>
    <ligand>
        <name>a divalent metal cation</name>
        <dbReference type="ChEBI" id="CHEBI:60240"/>
    </ligand>
</feature>
<feature type="site" description="Transition state stabilizer" evidence="14">
    <location>
        <position position="282"/>
    </location>
</feature>
<dbReference type="InterPro" id="IPR050088">
    <property type="entry name" value="IspD/TarI_cytidylyltransf_bact"/>
</dbReference>
<dbReference type="InterPro" id="IPR026596">
    <property type="entry name" value="IspD/F"/>
</dbReference>
<feature type="site" description="Transition state stabilizer" evidence="14">
    <location>
        <position position="18"/>
    </location>
</feature>
<evidence type="ECO:0000256" key="13">
    <source>
        <dbReference type="ARBA" id="ARBA00023268"/>
    </source>
</evidence>
<dbReference type="GO" id="GO:0046872">
    <property type="term" value="F:metal ion binding"/>
    <property type="evidence" value="ECO:0007669"/>
    <property type="project" value="UniProtKB-KW"/>
</dbReference>
<feature type="binding site" evidence="14">
    <location>
        <position position="290"/>
    </location>
    <ligand>
        <name>a divalent metal cation</name>
        <dbReference type="ChEBI" id="CHEBI:60240"/>
    </ligand>
</feature>
<comment type="pathway">
    <text evidence="4 14">Isoprenoid biosynthesis; isopentenyl diphosphate biosynthesis via DXP pathway; isopentenyl diphosphate from 1-deoxy-D-xylulose 5-phosphate: step 4/6.</text>
</comment>
<evidence type="ECO:0000256" key="14">
    <source>
        <dbReference type="HAMAP-Rule" id="MF_01520"/>
    </source>
</evidence>
<dbReference type="FunFam" id="3.30.1330.50:FF:000003">
    <property type="entry name" value="2-C-methyl-D-erythritol 2,4-cyclodiphosphate synthase"/>
    <property type="match status" value="1"/>
</dbReference>
<dbReference type="SUPFAM" id="SSF53448">
    <property type="entry name" value="Nucleotide-diphospho-sugar transferases"/>
    <property type="match status" value="1"/>
</dbReference>
<comment type="function">
    <text evidence="14">Bifunctional enzyme that catalyzes the formation of 4-diphosphocytidyl-2-C-methyl-D-erythritol from CTP and 2-C-methyl-D-erythritol 4-phosphate (MEP) (IspD), and catalyzes the conversion of 4-diphosphocytidyl-2-C-methyl-D-erythritol 2-phosphate (CDP-ME2P) to 2-C-methyl-D-erythritol 2,4-cyclodiphosphate (ME-CPP) with a corresponding release of cytidine 5-monophosphate (CMP) (IspF).</text>
</comment>
<evidence type="ECO:0000256" key="12">
    <source>
        <dbReference type="ARBA" id="ARBA00023239"/>
    </source>
</evidence>
<evidence type="ECO:0000256" key="3">
    <source>
        <dbReference type="ARBA" id="ARBA00001968"/>
    </source>
</evidence>
<dbReference type="Gene3D" id="3.90.550.10">
    <property type="entry name" value="Spore Coat Polysaccharide Biosynthesis Protein SpsA, Chain A"/>
    <property type="match status" value="1"/>
</dbReference>
<evidence type="ECO:0000256" key="4">
    <source>
        <dbReference type="ARBA" id="ARBA00004709"/>
    </source>
</evidence>
<dbReference type="InterPro" id="IPR036571">
    <property type="entry name" value="MECDP_synthase_sf"/>
</dbReference>
<keyword evidence="13 14" id="KW-0511">Multifunctional enzyme</keyword>
<dbReference type="GO" id="GO:0008685">
    <property type="term" value="F:2-C-methyl-D-erythritol 2,4-cyclodiphosphate synthase activity"/>
    <property type="evidence" value="ECO:0007669"/>
    <property type="project" value="UniProtKB-UniRule"/>
</dbReference>
<feature type="binding site" evidence="14">
    <location>
        <begin position="282"/>
        <end position="283"/>
    </location>
    <ligand>
        <name>4-CDP-2-C-methyl-D-erythritol 2-phosphate</name>
        <dbReference type="ChEBI" id="CHEBI:57919"/>
    </ligand>
</feature>
<reference evidence="16" key="2">
    <citation type="submission" date="2020-09" db="EMBL/GenBank/DDBJ databases">
        <authorList>
            <person name="Sun Q."/>
            <person name="Zhou Y."/>
        </authorList>
    </citation>
    <scope>NUCLEOTIDE SEQUENCE</scope>
    <source>
        <strain evidence="16">CGMCC 1.8984</strain>
    </source>
</reference>
<comment type="similarity">
    <text evidence="6">Belongs to the IspF family.</text>
</comment>
<feature type="domain" description="2-C-methyl-D-erythritol 2,4-cyclodiphosphate synthase" evidence="15">
    <location>
        <begin position="248"/>
        <end position="399"/>
    </location>
</feature>
<keyword evidence="9 14" id="KW-0548">Nucleotidyltransferase</keyword>
<dbReference type="InterPro" id="IPR003526">
    <property type="entry name" value="MECDP_synthase"/>
</dbReference>
<protein>
    <recommendedName>
        <fullName evidence="14">Bifunctional enzyme IspD/IspF</fullName>
    </recommendedName>
    <domain>
        <recommendedName>
            <fullName evidence="14">2-C-methyl-D-erythritol 4-phosphate cytidylyltransferase</fullName>
            <ecNumber evidence="14">2.7.7.60</ecNumber>
        </recommendedName>
        <alternativeName>
            <fullName evidence="14">4-diphosphocytidyl-2C-methyl-D-erythritol synthase</fullName>
        </alternativeName>
        <alternativeName>
            <fullName evidence="14">MEP cytidylyltransferase</fullName>
            <shortName evidence="14">MCT</shortName>
        </alternativeName>
    </domain>
    <domain>
        <recommendedName>
            <fullName evidence="14">2-C-methyl-D-erythritol 2,4-cyclodiphosphate synthase</fullName>
            <shortName evidence="14">MECDP-synthase</shortName>
            <shortName evidence="14">MECPP-synthase</shortName>
            <shortName evidence="14">MECPS</shortName>
            <ecNumber evidence="14">4.6.1.12</ecNumber>
        </recommendedName>
    </domain>
</protein>
<dbReference type="Gene3D" id="3.30.1330.50">
    <property type="entry name" value="2-C-methyl-D-erythritol 2,4-cyclodiphosphate synthase"/>
    <property type="match status" value="1"/>
</dbReference>
<dbReference type="RefSeq" id="WP_188742536.1">
    <property type="nucleotide sequence ID" value="NZ_BAABFW010000021.1"/>
</dbReference>
<keyword evidence="8 14" id="KW-0808">Transferase</keyword>
<dbReference type="InterPro" id="IPR034683">
    <property type="entry name" value="IspD/TarI"/>
</dbReference>
<comment type="cofactor">
    <cofactor evidence="3 14">
        <name>a divalent metal cation</name>
        <dbReference type="ChEBI" id="CHEBI:60240"/>
    </cofactor>
</comment>
<evidence type="ECO:0000259" key="15">
    <source>
        <dbReference type="Pfam" id="PF02542"/>
    </source>
</evidence>
<dbReference type="Proteomes" id="UP000636956">
    <property type="component" value="Unassembled WGS sequence"/>
</dbReference>
<feature type="site" description="Transition state stabilizer" evidence="14">
    <location>
        <position position="378"/>
    </location>
</feature>
<keyword evidence="11 14" id="KW-0414">Isoprene biosynthesis</keyword>
<dbReference type="HAMAP" id="MF_00107">
    <property type="entry name" value="IspF"/>
    <property type="match status" value="1"/>
</dbReference>
<evidence type="ECO:0000256" key="2">
    <source>
        <dbReference type="ARBA" id="ARBA00001282"/>
    </source>
</evidence>
<evidence type="ECO:0000256" key="5">
    <source>
        <dbReference type="ARBA" id="ARBA00004787"/>
    </source>
</evidence>
<evidence type="ECO:0000256" key="6">
    <source>
        <dbReference type="ARBA" id="ARBA00008480"/>
    </source>
</evidence>
<feature type="binding site" evidence="14">
    <location>
        <begin position="377"/>
        <end position="380"/>
    </location>
    <ligand>
        <name>4-CDP-2-C-methyl-D-erythritol 2-phosphate</name>
        <dbReference type="ChEBI" id="CHEBI:57919"/>
    </ligand>
</feature>
<feature type="binding site" evidence="14">
    <location>
        <position position="387"/>
    </location>
    <ligand>
        <name>4-CDP-2-C-methyl-D-erythritol 2-phosphate</name>
        <dbReference type="ChEBI" id="CHEBI:57919"/>
    </ligand>
</feature>
<evidence type="ECO:0000256" key="7">
    <source>
        <dbReference type="ARBA" id="ARBA00009789"/>
    </source>
</evidence>
<dbReference type="InterPro" id="IPR029044">
    <property type="entry name" value="Nucleotide-diphossugar_trans"/>
</dbReference>
<feature type="binding site" evidence="14">
    <location>
        <position position="256"/>
    </location>
    <ligand>
        <name>a divalent metal cation</name>
        <dbReference type="ChEBI" id="CHEBI:60240"/>
    </ligand>
</feature>
<keyword evidence="12 14" id="KW-0456">Lyase</keyword>
<dbReference type="PROSITE" id="PS01295">
    <property type="entry name" value="ISPD"/>
    <property type="match status" value="1"/>
</dbReference>
<gene>
    <name evidence="14 16" type="primary">ispDF</name>
    <name evidence="16" type="ORF">GCM10011372_11900</name>
</gene>
<feature type="binding site" evidence="14">
    <location>
        <position position="384"/>
    </location>
    <ligand>
        <name>4-CDP-2-C-methyl-D-erythritol 2-phosphate</name>
        <dbReference type="ChEBI" id="CHEBI:57919"/>
    </ligand>
</feature>
<dbReference type="CDD" id="cd02516">
    <property type="entry name" value="CDP-ME_synthetase"/>
    <property type="match status" value="1"/>
</dbReference>
<evidence type="ECO:0000256" key="8">
    <source>
        <dbReference type="ARBA" id="ARBA00022679"/>
    </source>
</evidence>
<comment type="similarity">
    <text evidence="7">Belongs to the IspD/TarI cytidylyltransferase family. IspD subfamily.</text>
</comment>
<dbReference type="InterPro" id="IPR001228">
    <property type="entry name" value="IspD"/>
</dbReference>